<dbReference type="CDD" id="cd04485">
    <property type="entry name" value="DnaE_OBF"/>
    <property type="match status" value="1"/>
</dbReference>
<dbReference type="InterPro" id="IPR041931">
    <property type="entry name" value="DNA_pol3_alpha_thumb_dom"/>
</dbReference>
<evidence type="ECO:0000256" key="2">
    <source>
        <dbReference type="ARBA" id="ARBA00009496"/>
    </source>
</evidence>
<comment type="subcellular location">
    <subcellularLocation>
        <location evidence="1">Cytoplasm</location>
    </subcellularLocation>
</comment>
<gene>
    <name evidence="12" type="ORF">B4119_3154</name>
</gene>
<comment type="similarity">
    <text evidence="2">Belongs to the DNA polymerase type-C family. DnaE subfamily.</text>
</comment>
<protein>
    <recommendedName>
        <fullName evidence="4">DNA polymerase III subunit alpha</fullName>
        <ecNumber evidence="3">2.7.7.7</ecNumber>
    </recommendedName>
</protein>
<proteinExistence type="inferred from homology"/>
<keyword evidence="8" id="KW-0239">DNA-directed DNA polymerase</keyword>
<evidence type="ECO:0000256" key="5">
    <source>
        <dbReference type="ARBA" id="ARBA00022679"/>
    </source>
</evidence>
<evidence type="ECO:0000256" key="7">
    <source>
        <dbReference type="ARBA" id="ARBA00022705"/>
    </source>
</evidence>
<dbReference type="SMART" id="SM00481">
    <property type="entry name" value="POLIIIAc"/>
    <property type="match status" value="1"/>
</dbReference>
<dbReference type="InterPro" id="IPR004013">
    <property type="entry name" value="PHP_dom"/>
</dbReference>
<dbReference type="STRING" id="81408.B4119_3154"/>
<dbReference type="GO" id="GO:0003887">
    <property type="term" value="F:DNA-directed DNA polymerase activity"/>
    <property type="evidence" value="ECO:0007669"/>
    <property type="project" value="UniProtKB-KW"/>
</dbReference>
<name>A0A150M5Z5_9BACL</name>
<dbReference type="Gene3D" id="3.20.20.140">
    <property type="entry name" value="Metal-dependent hydrolases"/>
    <property type="match status" value="1"/>
</dbReference>
<dbReference type="NCBIfam" id="NF004226">
    <property type="entry name" value="PRK05673.1"/>
    <property type="match status" value="1"/>
</dbReference>
<dbReference type="SUPFAM" id="SSF89550">
    <property type="entry name" value="PHP domain-like"/>
    <property type="match status" value="1"/>
</dbReference>
<dbReference type="InterPro" id="IPR011708">
    <property type="entry name" value="DNA_pol3_alpha_NTPase_dom"/>
</dbReference>
<evidence type="ECO:0000256" key="6">
    <source>
        <dbReference type="ARBA" id="ARBA00022695"/>
    </source>
</evidence>
<dbReference type="Pfam" id="PF07733">
    <property type="entry name" value="DNA_pol3_alpha"/>
    <property type="match status" value="1"/>
</dbReference>
<keyword evidence="7" id="KW-0235">DNA replication</keyword>
<feature type="domain" description="Polymerase/histidinol phosphatase N-terminal" evidence="11">
    <location>
        <begin position="22"/>
        <end position="89"/>
    </location>
</feature>
<dbReference type="EC" id="2.7.7.7" evidence="3"/>
<dbReference type="AlphaFoldDB" id="A0A150M5Z5"/>
<dbReference type="InterPro" id="IPR016195">
    <property type="entry name" value="Pol/histidinol_Pase-like"/>
</dbReference>
<accession>A0A150M5Z5</accession>
<dbReference type="PANTHER" id="PTHR32294:SF0">
    <property type="entry name" value="DNA POLYMERASE III SUBUNIT ALPHA"/>
    <property type="match status" value="1"/>
</dbReference>
<dbReference type="Pfam" id="PF02811">
    <property type="entry name" value="PHP"/>
    <property type="match status" value="1"/>
</dbReference>
<dbReference type="eggNOG" id="COG0587">
    <property type="taxonomic scope" value="Bacteria"/>
</dbReference>
<comment type="caution">
    <text evidence="12">The sequence shown here is derived from an EMBL/GenBank/DDBJ whole genome shotgun (WGS) entry which is preliminary data.</text>
</comment>
<dbReference type="EMBL" id="LQYS01000006">
    <property type="protein sequence ID" value="KYD19642.1"/>
    <property type="molecule type" value="Genomic_DNA"/>
</dbReference>
<evidence type="ECO:0000256" key="10">
    <source>
        <dbReference type="ARBA" id="ARBA00049244"/>
    </source>
</evidence>
<dbReference type="Gene3D" id="1.10.150.870">
    <property type="match status" value="1"/>
</dbReference>
<dbReference type="InterPro" id="IPR003141">
    <property type="entry name" value="Pol/His_phosphatase_N"/>
</dbReference>
<dbReference type="PANTHER" id="PTHR32294">
    <property type="entry name" value="DNA POLYMERASE III SUBUNIT ALPHA"/>
    <property type="match status" value="1"/>
</dbReference>
<dbReference type="InterPro" id="IPR004365">
    <property type="entry name" value="NA-bd_OB_tRNA"/>
</dbReference>
<dbReference type="Pfam" id="PF14579">
    <property type="entry name" value="HHH_6"/>
    <property type="match status" value="1"/>
</dbReference>
<dbReference type="SUPFAM" id="SSF160975">
    <property type="entry name" value="AF1531-like"/>
    <property type="match status" value="1"/>
</dbReference>
<dbReference type="NCBIfam" id="TIGR00594">
    <property type="entry name" value="polc"/>
    <property type="match status" value="1"/>
</dbReference>
<evidence type="ECO:0000313" key="13">
    <source>
        <dbReference type="Proteomes" id="UP000075455"/>
    </source>
</evidence>
<dbReference type="InterPro" id="IPR040982">
    <property type="entry name" value="DNA_pol3_finger"/>
</dbReference>
<evidence type="ECO:0000259" key="11">
    <source>
        <dbReference type="SMART" id="SM00481"/>
    </source>
</evidence>
<evidence type="ECO:0000256" key="9">
    <source>
        <dbReference type="ARBA" id="ARBA00025611"/>
    </source>
</evidence>
<dbReference type="InterPro" id="IPR004805">
    <property type="entry name" value="DnaE2/DnaE/PolC"/>
</dbReference>
<keyword evidence="5 12" id="KW-0808">Transferase</keyword>
<dbReference type="InterPro" id="IPR029460">
    <property type="entry name" value="DNAPol_HHH"/>
</dbReference>
<dbReference type="PATRIC" id="fig|81408.3.peg.4175"/>
<reference evidence="12 13" key="1">
    <citation type="submission" date="2016-01" db="EMBL/GenBank/DDBJ databases">
        <title>Draft Genome Sequences of Seven Thermophilic Sporeformers Isolated from Foods.</title>
        <authorList>
            <person name="Berendsen E.M."/>
            <person name="Wells-Bennik M.H."/>
            <person name="Krawcyk A.O."/>
            <person name="De Jong A."/>
            <person name="Holsappel S."/>
            <person name="Eijlander R.T."/>
            <person name="Kuipers O.P."/>
        </authorList>
    </citation>
    <scope>NUCLEOTIDE SEQUENCE [LARGE SCALE GENOMIC DNA]</scope>
    <source>
        <strain evidence="12 13">B4119</strain>
    </source>
</reference>
<dbReference type="GO" id="GO:0003676">
    <property type="term" value="F:nucleic acid binding"/>
    <property type="evidence" value="ECO:0007669"/>
    <property type="project" value="InterPro"/>
</dbReference>
<evidence type="ECO:0000256" key="4">
    <source>
        <dbReference type="ARBA" id="ARBA00019114"/>
    </source>
</evidence>
<dbReference type="GO" id="GO:0008408">
    <property type="term" value="F:3'-5' exonuclease activity"/>
    <property type="evidence" value="ECO:0007669"/>
    <property type="project" value="InterPro"/>
</dbReference>
<evidence type="ECO:0000256" key="8">
    <source>
        <dbReference type="ARBA" id="ARBA00022932"/>
    </source>
</evidence>
<comment type="catalytic activity">
    <reaction evidence="10">
        <text>DNA(n) + a 2'-deoxyribonucleoside 5'-triphosphate = DNA(n+1) + diphosphate</text>
        <dbReference type="Rhea" id="RHEA:22508"/>
        <dbReference type="Rhea" id="RHEA-COMP:17339"/>
        <dbReference type="Rhea" id="RHEA-COMP:17340"/>
        <dbReference type="ChEBI" id="CHEBI:33019"/>
        <dbReference type="ChEBI" id="CHEBI:61560"/>
        <dbReference type="ChEBI" id="CHEBI:173112"/>
        <dbReference type="EC" id="2.7.7.7"/>
    </reaction>
</comment>
<dbReference type="GO" id="GO:0005737">
    <property type="term" value="C:cytoplasm"/>
    <property type="evidence" value="ECO:0007669"/>
    <property type="project" value="UniProtKB-SubCell"/>
</dbReference>
<keyword evidence="6 12" id="KW-0548">Nucleotidyltransferase</keyword>
<dbReference type="GO" id="GO:0006260">
    <property type="term" value="P:DNA replication"/>
    <property type="evidence" value="ECO:0007669"/>
    <property type="project" value="UniProtKB-KW"/>
</dbReference>
<dbReference type="Gene3D" id="1.10.10.1600">
    <property type="entry name" value="Bacterial DNA polymerase III alpha subunit, thumb domain"/>
    <property type="match status" value="1"/>
</dbReference>
<organism evidence="12 13">
    <name type="scientific">Saccharococcus caldoxylosilyticus</name>
    <dbReference type="NCBI Taxonomy" id="81408"/>
    <lineage>
        <taxon>Bacteria</taxon>
        <taxon>Bacillati</taxon>
        <taxon>Bacillota</taxon>
        <taxon>Bacilli</taxon>
        <taxon>Bacillales</taxon>
        <taxon>Anoxybacillaceae</taxon>
        <taxon>Saccharococcus</taxon>
    </lineage>
</organism>
<evidence type="ECO:0000256" key="3">
    <source>
        <dbReference type="ARBA" id="ARBA00012417"/>
    </source>
</evidence>
<dbReference type="Pfam" id="PF01336">
    <property type="entry name" value="tRNA_anti-codon"/>
    <property type="match status" value="1"/>
</dbReference>
<dbReference type="Proteomes" id="UP000075455">
    <property type="component" value="Unassembled WGS sequence"/>
</dbReference>
<evidence type="ECO:0000313" key="12">
    <source>
        <dbReference type="EMBL" id="KYD19642.1"/>
    </source>
</evidence>
<dbReference type="Pfam" id="PF17657">
    <property type="entry name" value="DNA_pol3_finger"/>
    <property type="match status" value="1"/>
</dbReference>
<comment type="function">
    <text evidence="9">DNA polymerase III is a complex, multichain enzyme responsible for most of the replicative synthesis in bacteria. This DNA polymerase also exhibits 3' to 5' exonuclease activity. The alpha chain is the DNA polymerase.</text>
</comment>
<sequence>MPRESFVFYNEGKGGRRALSFVHLQVRSCYSLLTSPTKISDLIKKAKELQFPALALTDENVLYGAIPFYIECKRFGIQPIIGMITDIALEGEKAYPLVLLAKNETGYRHLMKISSAIQTTASEEGIPEKWLWRYRDGLIALTPGKKGQVETLLAHGEIEKAKQVLERYKQIFGADVYLSVQRGEQARESYEAELIRLGEETNTPLVATNDVQYIEKEDVFVQRCLLAIKHGTEMKEEKDVIGERYFTPPQEMERRFADLPEAVENSRRIAEQCQLHLEFDTLKLPKYPVPEKESAGRYLRRLCLKGLYERVSSPSAVYRERLEYELHVIEQMHFSDYFLIVWDLMNFARKKGIMTGPGRGSAAGSLVAYTLYITDVDPIQYGLLFERFLNPERVSLPDIDIDFPDDRREEVIQYVAAKYGQQHVAQIITFGTFGAKAALRDAGKAMGMNVKEIEHIVQSIPNKPGVTIQEAYEQTPAFRQAVQASSLFQKWVATAMKIEGLPRHTSTHAAGVIISSEPLTEMVPLQQGHGEWYLTQYPMDVLERLGLLKMDFLGLRTLTLLEHICRLVEQQTGKTLDIRSLPLDDRKTYELLSNGDTNGIFQLESDGMKHVLKQLKPSQFEDIVAVNALYRPGPMSYIPVYIKRKHGKEHVSYLHPDLEPILAPTYGVLIYQEQIMQIAANIAGFSLGKADLLRRAVAKKNKELLDEQRHEFVQGCLKNGYDETFSNELYDMIVRFANYGFNRSHAVSYALLSYQLAYLKAHYPLCFYAALLTSVIGDEEKLSLYIYEAKQKLIALLPPSINQSRYDFSVERAKIRYSLAAIKHVGAVTVRAIVQERQKGPFADFFDFSVRLFGKGINRKTIESLILSGCFDEFGVERASLLASVDVALEHAQLIGPYVKEGLFTDLSLKPKYVEAPALSLEEKLKHEKELLGVYVSPHPTTEYQKAFRLAGAKPIFSVCNGATNSLVKVGVYIAEKRKTRTKKGEEMAFFTISDESGEMDAVAFPSVYSRYSAALEKGNIQLLEGKIDVRAGKPQLVIGQVLSLFTKALYIKIRPEHMAAGKLFTLKELLRKYHGNTPVFLYYEQEQKMVKLAEEYNAAVTDECIAALKELLGGEHIVVK</sequence>
<evidence type="ECO:0000256" key="1">
    <source>
        <dbReference type="ARBA" id="ARBA00004496"/>
    </source>
</evidence>